<evidence type="ECO:0000256" key="1">
    <source>
        <dbReference type="SAM" id="MobiDB-lite"/>
    </source>
</evidence>
<feature type="region of interest" description="Disordered" evidence="1">
    <location>
        <begin position="142"/>
        <end position="179"/>
    </location>
</feature>
<dbReference type="FunCoup" id="A0A061GFL4">
    <property type="interactions" value="281"/>
</dbReference>
<evidence type="ECO:0000313" key="4">
    <source>
        <dbReference type="Proteomes" id="UP000026915"/>
    </source>
</evidence>
<dbReference type="Gene3D" id="1.10.720.10">
    <property type="match status" value="1"/>
</dbReference>
<sequence length="345" mass="38074">MAAAVLSFQSISHFHSCFPVNKQLKLRKPVLSLTGNNFCDATFFPESQSLCYSFFVFLVVPSVFEGDRSSASKVVLVWVLFCLNNDPLIVTLRCSCKEVPSVPLCLLLPMSWLLPWNLLNLTEIADKSRPFCSLQVTVSSITSDGNRRGSRPRKSSASGRKKEDESKKPPVGNEAPNSSNQEDIIALFRRIQSSISKGETGSAKAKSLSSSKDKSTAESVLDVLRESRKNVRGIRSNKGGKASRWKSGVPKKIEGMGKKANAATQDFKLLRPPSNFVKRSPVPYPTAPRVKGLEQNNEVVATNEGLKLANIEKLKLTELKDLAKARGIKGYSRFKKSELVRLLRS</sequence>
<name>A0A061GFL4_THECC</name>
<dbReference type="InterPro" id="IPR011112">
    <property type="entry name" value="Rho-like_N"/>
</dbReference>
<evidence type="ECO:0000313" key="3">
    <source>
        <dbReference type="EMBL" id="EOY27957.1"/>
    </source>
</evidence>
<dbReference type="Proteomes" id="UP000026915">
    <property type="component" value="Chromosome 6"/>
</dbReference>
<reference evidence="3 4" key="1">
    <citation type="journal article" date="2013" name="Genome Biol.">
        <title>The genome sequence of the most widely cultivated cacao type and its use to identify candidate genes regulating pod color.</title>
        <authorList>
            <person name="Motamayor J.C."/>
            <person name="Mockaitis K."/>
            <person name="Schmutz J."/>
            <person name="Haiminen N."/>
            <person name="Iii D.L."/>
            <person name="Cornejo O."/>
            <person name="Findley S.D."/>
            <person name="Zheng P."/>
            <person name="Utro F."/>
            <person name="Royaert S."/>
            <person name="Saski C."/>
            <person name="Jenkins J."/>
            <person name="Podicheti R."/>
            <person name="Zhao M."/>
            <person name="Scheffler B.E."/>
            <person name="Stack J.C."/>
            <person name="Feltus F.A."/>
            <person name="Mustiga G.M."/>
            <person name="Amores F."/>
            <person name="Phillips W."/>
            <person name="Marelli J.P."/>
            <person name="May G.D."/>
            <person name="Shapiro H."/>
            <person name="Ma J."/>
            <person name="Bustamante C.D."/>
            <person name="Schnell R.J."/>
            <person name="Main D."/>
            <person name="Gilbert D."/>
            <person name="Parida L."/>
            <person name="Kuhn D.N."/>
        </authorList>
    </citation>
    <scope>NUCLEOTIDE SEQUENCE [LARGE SCALE GENOMIC DNA]</scope>
    <source>
        <strain evidence="4">cv. Matina 1-6</strain>
    </source>
</reference>
<dbReference type="OMA" id="RCSCKEV"/>
<dbReference type="Gramene" id="EOY27957">
    <property type="protein sequence ID" value="EOY27957"/>
    <property type="gene ID" value="TCM_029665"/>
</dbReference>
<dbReference type="eggNOG" id="ENOG502S2MZ">
    <property type="taxonomic scope" value="Eukaryota"/>
</dbReference>
<dbReference type="EMBL" id="CM001884">
    <property type="protein sequence ID" value="EOY27957.1"/>
    <property type="molecule type" value="Genomic_DNA"/>
</dbReference>
<dbReference type="STRING" id="3641.A0A061GFL4"/>
<evidence type="ECO:0000259" key="2">
    <source>
        <dbReference type="Pfam" id="PF07498"/>
    </source>
</evidence>
<accession>A0A061GFL4</accession>
<protein>
    <submittedName>
        <fullName evidence="3">Rho termination factor, putative isoform 1</fullName>
    </submittedName>
</protein>
<dbReference type="PANTHER" id="PTHR34449">
    <property type="entry name" value="RHO TERMINATION FACTOR"/>
    <property type="match status" value="1"/>
</dbReference>
<organism evidence="3 4">
    <name type="scientific">Theobroma cacao</name>
    <name type="common">Cacao</name>
    <name type="synonym">Cocoa</name>
    <dbReference type="NCBI Taxonomy" id="3641"/>
    <lineage>
        <taxon>Eukaryota</taxon>
        <taxon>Viridiplantae</taxon>
        <taxon>Streptophyta</taxon>
        <taxon>Embryophyta</taxon>
        <taxon>Tracheophyta</taxon>
        <taxon>Spermatophyta</taxon>
        <taxon>Magnoliopsida</taxon>
        <taxon>eudicotyledons</taxon>
        <taxon>Gunneridae</taxon>
        <taxon>Pentapetalae</taxon>
        <taxon>rosids</taxon>
        <taxon>malvids</taxon>
        <taxon>Malvales</taxon>
        <taxon>Malvaceae</taxon>
        <taxon>Byttnerioideae</taxon>
        <taxon>Theobroma</taxon>
    </lineage>
</organism>
<gene>
    <name evidence="3" type="ORF">TCM_029665</name>
</gene>
<proteinExistence type="predicted"/>
<dbReference type="Pfam" id="PF07498">
    <property type="entry name" value="Rho_N"/>
    <property type="match status" value="1"/>
</dbReference>
<dbReference type="InParanoid" id="A0A061GFL4"/>
<keyword evidence="4" id="KW-1185">Reference proteome</keyword>
<feature type="domain" description="Rho termination factor-like N-terminal" evidence="2">
    <location>
        <begin position="312"/>
        <end position="340"/>
    </location>
</feature>
<feature type="region of interest" description="Disordered" evidence="1">
    <location>
        <begin position="198"/>
        <end position="219"/>
    </location>
</feature>
<dbReference type="AlphaFoldDB" id="A0A061GFL4"/>
<dbReference type="GO" id="GO:0006353">
    <property type="term" value="P:DNA-templated transcription termination"/>
    <property type="evidence" value="ECO:0007669"/>
    <property type="project" value="InterPro"/>
</dbReference>
<dbReference type="PANTHER" id="PTHR34449:SF2">
    <property type="entry name" value="RHO TERMINATION FACTOR"/>
    <property type="match status" value="1"/>
</dbReference>